<keyword evidence="3" id="KW-0201">Cytochrome c-type biogenesis</keyword>
<dbReference type="InterPro" id="IPR013740">
    <property type="entry name" value="Redoxin"/>
</dbReference>
<dbReference type="NCBIfam" id="TIGR00385">
    <property type="entry name" value="dsbE"/>
    <property type="match status" value="1"/>
</dbReference>
<evidence type="ECO:0000313" key="8">
    <source>
        <dbReference type="Proteomes" id="UP000192342"/>
    </source>
</evidence>
<feature type="domain" description="Thioredoxin" evidence="6">
    <location>
        <begin position="34"/>
        <end position="175"/>
    </location>
</feature>
<dbReference type="InterPro" id="IPR004799">
    <property type="entry name" value="Periplasmic_diS_OxRdtase_DsbE"/>
</dbReference>
<evidence type="ECO:0000256" key="1">
    <source>
        <dbReference type="ARBA" id="ARBA00004383"/>
    </source>
</evidence>
<gene>
    <name evidence="7" type="ORF">ATO7_13373</name>
</gene>
<name>A0A1Y1SCC3_9GAMM</name>
<accession>A0A1Y1SCC3</accession>
<sequence length="177" mass="19443">MKRLLVAVPLLVLLALIAVLGRGLSLDPREVDSPLIGKPAPAFSLPVLGGDQLATQALFEGEVSLLNVWASWCVACRAEHGILNALSEQPGMRIIGLNYKDEAGDAQRWLEQRGNPYVTSLRDYDGLVGIDWGVYGVPETFVIDRRGVIRAKRIGPLTWDYVNQDLLPLLQQLKAES</sequence>
<dbReference type="CDD" id="cd03010">
    <property type="entry name" value="TlpA_like_DsbE"/>
    <property type="match status" value="1"/>
</dbReference>
<keyword evidence="4" id="KW-1015">Disulfide bond</keyword>
<dbReference type="PROSITE" id="PS51352">
    <property type="entry name" value="THIOREDOXIN_2"/>
    <property type="match status" value="1"/>
</dbReference>
<dbReference type="GO" id="GO:0015036">
    <property type="term" value="F:disulfide oxidoreductase activity"/>
    <property type="evidence" value="ECO:0007669"/>
    <property type="project" value="InterPro"/>
</dbReference>
<dbReference type="Gene3D" id="3.40.30.10">
    <property type="entry name" value="Glutaredoxin"/>
    <property type="match status" value="1"/>
</dbReference>
<protein>
    <submittedName>
        <fullName evidence="7">Protein thiol/disulfide oxidoreductase DsbE</fullName>
    </submittedName>
</protein>
<dbReference type="InterPro" id="IPR017937">
    <property type="entry name" value="Thioredoxin_CS"/>
</dbReference>
<evidence type="ECO:0000259" key="6">
    <source>
        <dbReference type="PROSITE" id="PS51352"/>
    </source>
</evidence>
<keyword evidence="5" id="KW-0676">Redox-active center</keyword>
<dbReference type="InterPro" id="IPR036249">
    <property type="entry name" value="Thioredoxin-like_sf"/>
</dbReference>
<proteinExistence type="inferred from homology"/>
<evidence type="ECO:0000256" key="3">
    <source>
        <dbReference type="ARBA" id="ARBA00022748"/>
    </source>
</evidence>
<dbReference type="InterPro" id="IPR013766">
    <property type="entry name" value="Thioredoxin_domain"/>
</dbReference>
<dbReference type="GO" id="GO:0017004">
    <property type="term" value="P:cytochrome complex assembly"/>
    <property type="evidence" value="ECO:0007669"/>
    <property type="project" value="UniProtKB-KW"/>
</dbReference>
<dbReference type="PROSITE" id="PS00194">
    <property type="entry name" value="THIOREDOXIN_1"/>
    <property type="match status" value="1"/>
</dbReference>
<evidence type="ECO:0000256" key="2">
    <source>
        <dbReference type="ARBA" id="ARBA00007758"/>
    </source>
</evidence>
<dbReference type="Pfam" id="PF08534">
    <property type="entry name" value="Redoxin"/>
    <property type="match status" value="1"/>
</dbReference>
<dbReference type="AlphaFoldDB" id="A0A1Y1SCC3"/>
<evidence type="ECO:0000256" key="4">
    <source>
        <dbReference type="ARBA" id="ARBA00023157"/>
    </source>
</evidence>
<dbReference type="STRING" id="1317117.ATO7_13373"/>
<dbReference type="Proteomes" id="UP000192342">
    <property type="component" value="Unassembled WGS sequence"/>
</dbReference>
<evidence type="ECO:0000313" key="7">
    <source>
        <dbReference type="EMBL" id="ORE86290.1"/>
    </source>
</evidence>
<dbReference type="SUPFAM" id="SSF52833">
    <property type="entry name" value="Thioredoxin-like"/>
    <property type="match status" value="1"/>
</dbReference>
<evidence type="ECO:0000256" key="5">
    <source>
        <dbReference type="ARBA" id="ARBA00023284"/>
    </source>
</evidence>
<dbReference type="InterPro" id="IPR050553">
    <property type="entry name" value="Thioredoxin_ResA/DsbE_sf"/>
</dbReference>
<dbReference type="EMBL" id="AQQV01000003">
    <property type="protein sequence ID" value="ORE86290.1"/>
    <property type="molecule type" value="Genomic_DNA"/>
</dbReference>
<organism evidence="7 8">
    <name type="scientific">Oceanococcus atlanticus</name>
    <dbReference type="NCBI Taxonomy" id="1317117"/>
    <lineage>
        <taxon>Bacteria</taxon>
        <taxon>Pseudomonadati</taxon>
        <taxon>Pseudomonadota</taxon>
        <taxon>Gammaproteobacteria</taxon>
        <taxon>Chromatiales</taxon>
        <taxon>Oceanococcaceae</taxon>
        <taxon>Oceanococcus</taxon>
    </lineage>
</organism>
<dbReference type="PANTHER" id="PTHR42852:SF6">
    <property type="entry name" value="THIOL:DISULFIDE INTERCHANGE PROTEIN DSBE"/>
    <property type="match status" value="1"/>
</dbReference>
<comment type="similarity">
    <text evidence="2">Belongs to the thioredoxin family. DsbE subfamily.</text>
</comment>
<dbReference type="GO" id="GO:0030288">
    <property type="term" value="C:outer membrane-bounded periplasmic space"/>
    <property type="evidence" value="ECO:0007669"/>
    <property type="project" value="InterPro"/>
</dbReference>
<comment type="caution">
    <text evidence="7">The sequence shown here is derived from an EMBL/GenBank/DDBJ whole genome shotgun (WGS) entry which is preliminary data.</text>
</comment>
<comment type="subcellular location">
    <subcellularLocation>
        <location evidence="1">Cell inner membrane</location>
        <topology evidence="1">Single-pass membrane protein</topology>
        <orientation evidence="1">Periplasmic side</orientation>
    </subcellularLocation>
</comment>
<keyword evidence="8" id="KW-1185">Reference proteome</keyword>
<reference evidence="7 8" key="1">
    <citation type="submission" date="2013-04" db="EMBL/GenBank/DDBJ databases">
        <title>Oceanococcus atlanticus 22II-S10r2 Genome Sequencing.</title>
        <authorList>
            <person name="Lai Q."/>
            <person name="Li G."/>
            <person name="Shao Z."/>
        </authorList>
    </citation>
    <scope>NUCLEOTIDE SEQUENCE [LARGE SCALE GENOMIC DNA]</scope>
    <source>
        <strain evidence="7 8">22II-S10r2</strain>
    </source>
</reference>
<dbReference type="GO" id="GO:0005886">
    <property type="term" value="C:plasma membrane"/>
    <property type="evidence" value="ECO:0007669"/>
    <property type="project" value="UniProtKB-SubCell"/>
</dbReference>
<dbReference type="RefSeq" id="WP_083562526.1">
    <property type="nucleotide sequence ID" value="NZ_AQQV01000003.1"/>
</dbReference>
<dbReference type="PANTHER" id="PTHR42852">
    <property type="entry name" value="THIOL:DISULFIDE INTERCHANGE PROTEIN DSBE"/>
    <property type="match status" value="1"/>
</dbReference>